<organism evidence="10 12">
    <name type="scientific">Testudinibacter aquarius</name>
    <dbReference type="NCBI Taxonomy" id="1524974"/>
    <lineage>
        <taxon>Bacteria</taxon>
        <taxon>Pseudomonadati</taxon>
        <taxon>Pseudomonadota</taxon>
        <taxon>Gammaproteobacteria</taxon>
        <taxon>Pasteurellales</taxon>
        <taxon>Pasteurellaceae</taxon>
        <taxon>Testudinibacter</taxon>
    </lineage>
</organism>
<dbReference type="PRINTS" id="PR01488">
    <property type="entry name" value="RTXTOXINA"/>
</dbReference>
<dbReference type="Pfam" id="PF06594">
    <property type="entry name" value="HCBP_related"/>
    <property type="match status" value="1"/>
</dbReference>
<keyword evidence="13" id="KW-1185">Reference proteome</keyword>
<reference evidence="11 13" key="2">
    <citation type="submission" date="2019-05" db="EMBL/GenBank/DDBJ databases">
        <title>Pasteurellaceae isolates from reptiles.</title>
        <authorList>
            <person name="Bojesen A.M."/>
            <person name="Lund E."/>
        </authorList>
    </citation>
    <scope>NUCLEOTIDE SEQUENCE [LARGE SCALE GENOMIC DNA]</scope>
    <source>
        <strain evidence="11 13">ELNT2x</strain>
    </source>
</reference>
<evidence type="ECO:0000256" key="5">
    <source>
        <dbReference type="ARBA" id="ARBA00022737"/>
    </source>
</evidence>
<dbReference type="InterPro" id="IPR011049">
    <property type="entry name" value="Serralysin-like_metalloprot_C"/>
</dbReference>
<dbReference type="Gene3D" id="3.40.50.1820">
    <property type="entry name" value="alpha/beta hydrolase"/>
    <property type="match status" value="1"/>
</dbReference>
<dbReference type="EMBL" id="VDGV01000021">
    <property type="protein sequence ID" value="TNG92816.1"/>
    <property type="molecule type" value="Genomic_DNA"/>
</dbReference>
<name>A0A4R3Y2V1_9PAST</name>
<gene>
    <name evidence="10" type="ORF">EDC16_10791</name>
    <name evidence="11" type="ORF">FHQ21_03275</name>
</gene>
<evidence type="ECO:0000256" key="1">
    <source>
        <dbReference type="ARBA" id="ARBA00004370"/>
    </source>
</evidence>
<dbReference type="AlphaFoldDB" id="A0A4R3Y2V1"/>
<proteinExistence type="predicted"/>
<dbReference type="Proteomes" id="UP000294619">
    <property type="component" value="Unassembled WGS sequence"/>
</dbReference>
<dbReference type="Pfam" id="PF00353">
    <property type="entry name" value="HemolysinCabind"/>
    <property type="match status" value="2"/>
</dbReference>
<keyword evidence="6" id="KW-0106">Calcium</keyword>
<dbReference type="PRINTS" id="PR00313">
    <property type="entry name" value="CABNDNGRPT"/>
</dbReference>
<evidence type="ECO:0000313" key="12">
    <source>
        <dbReference type="Proteomes" id="UP000294619"/>
    </source>
</evidence>
<dbReference type="GO" id="GO:0005576">
    <property type="term" value="C:extracellular region"/>
    <property type="evidence" value="ECO:0007669"/>
    <property type="project" value="UniProtKB-SubCell"/>
</dbReference>
<comment type="caution">
    <text evidence="10">The sequence shown here is derived from an EMBL/GenBank/DDBJ whole genome shotgun (WGS) entry which is preliminary data.</text>
</comment>
<evidence type="ECO:0000256" key="2">
    <source>
        <dbReference type="ARBA" id="ARBA00004613"/>
    </source>
</evidence>
<feature type="domain" description="Haemolysin-type calcium binding-related" evidence="9">
    <location>
        <begin position="661"/>
        <end position="696"/>
    </location>
</feature>
<evidence type="ECO:0000259" key="9">
    <source>
        <dbReference type="Pfam" id="PF06594"/>
    </source>
</evidence>
<dbReference type="SUPFAM" id="SSF53474">
    <property type="entry name" value="alpha/beta-Hydrolases"/>
    <property type="match status" value="1"/>
</dbReference>
<dbReference type="InterPro" id="IPR029058">
    <property type="entry name" value="AB_hydrolase_fold"/>
</dbReference>
<comment type="subcellular location">
    <subcellularLocation>
        <location evidence="1">Membrane</location>
    </subcellularLocation>
    <subcellularLocation>
        <location evidence="2">Secreted</location>
    </subcellularLocation>
</comment>
<evidence type="ECO:0000313" key="10">
    <source>
        <dbReference type="EMBL" id="TCV86020.1"/>
    </source>
</evidence>
<dbReference type="GO" id="GO:0016020">
    <property type="term" value="C:membrane"/>
    <property type="evidence" value="ECO:0007669"/>
    <property type="project" value="UniProtKB-SubCell"/>
</dbReference>
<dbReference type="RefSeq" id="WP_132967444.1">
    <property type="nucleotide sequence ID" value="NZ_LEKL01000003.1"/>
</dbReference>
<evidence type="ECO:0000256" key="6">
    <source>
        <dbReference type="ARBA" id="ARBA00022837"/>
    </source>
</evidence>
<dbReference type="InterPro" id="IPR010566">
    <property type="entry name" value="Haemolys_ca-bd"/>
</dbReference>
<evidence type="ECO:0000313" key="13">
    <source>
        <dbReference type="Proteomes" id="UP000305526"/>
    </source>
</evidence>
<dbReference type="PANTHER" id="PTHR38340:SF1">
    <property type="entry name" value="S-LAYER PROTEIN"/>
    <property type="match status" value="1"/>
</dbReference>
<evidence type="ECO:0000256" key="3">
    <source>
        <dbReference type="ARBA" id="ARBA00022525"/>
    </source>
</evidence>
<dbReference type="Pfam" id="PF26363">
    <property type="entry name" value="Phospholipase-like"/>
    <property type="match status" value="1"/>
</dbReference>
<dbReference type="PANTHER" id="PTHR38340">
    <property type="entry name" value="S-LAYER PROTEIN"/>
    <property type="match status" value="1"/>
</dbReference>
<dbReference type="InterPro" id="IPR018511">
    <property type="entry name" value="Hemolysin-typ_Ca-bd_CS"/>
</dbReference>
<protein>
    <submittedName>
        <fullName evidence="11">DUF2974 domain-containing protein</fullName>
    </submittedName>
    <submittedName>
        <fullName evidence="10">Hemolysin type calcium-binding protein</fullName>
    </submittedName>
</protein>
<keyword evidence="4" id="KW-0800">Toxin</keyword>
<evidence type="ECO:0000313" key="11">
    <source>
        <dbReference type="EMBL" id="TNG92816.1"/>
    </source>
</evidence>
<dbReference type="EMBL" id="SMCP01000007">
    <property type="protein sequence ID" value="TCV86020.1"/>
    <property type="molecule type" value="Genomic_DNA"/>
</dbReference>
<keyword evidence="7" id="KW-0843">Virulence</keyword>
<sequence length="727" mass="80038">MATNLTSSTSSAISTLEYAILAANSNVIARHDNNRFILPPEWQSLDKTLSSNVPLTGDLGYVQNTASGFEAKAYMKDDQIVIAFAGTNVGDLKEWVADFQIALAGKAHQQIFDAAIYYKEIVSNYPDKTVSFTGHSLGGGLAALAGVFFDKTAITFDPAPFRLAATEAMAKNIATVLRQLGYEEDQDLNAYHTVEKPIADVSELLGQLFSAVVLNTATFPTKIRGEENILAYALRGEFLTDGIPFLTQGLAALKIAGEFNLVKADQAELTLSTFTYHGLELLVLPMIAPKISLLSRHFTEIFANLENYEPSHYSKDKTATLIRFIQQEVSHLMEGKNYSFLDAFADDIELVVNSVNNLEHNYMLSHPKLRSALLNLVIDYYYHIPLGEQVGSFFEIRHDALYFSTADTARKALINEFINELAMLNFIEKGTLLADLRAGNNDDWIIHNHIERGMFFSEIDVVTNNIIIGGNHDDNIKAGSGDDIIFAGQGHDVINGGTGADKMYGGAGNDVYYVDNHGDHIIEGIAQGDDLVNSSVTYTLGQHFERLTLIGDKSIDGYGNILNNTLHGNVGNNILDGGWGNDQLYGGAGNDILIGGQGNDRLDGGEGNDILQGGIGNDTYIFGTNFGRDVIKDYDFFAGRDVLHFTDVKIEQSYFFREKNDLIVALRGTSDSIKVENWFKPIMGYAYQVEVFEFTDVSVTNQTVSQIAGKNYFPLPEYYEQSVNLIA</sequence>
<accession>A0A4R3Y2V1</accession>
<keyword evidence="5" id="KW-0677">Repeat</keyword>
<dbReference type="Proteomes" id="UP000305526">
    <property type="component" value="Unassembled WGS sequence"/>
</dbReference>
<dbReference type="GO" id="GO:0005509">
    <property type="term" value="F:calcium ion binding"/>
    <property type="evidence" value="ECO:0007669"/>
    <property type="project" value="InterPro"/>
</dbReference>
<evidence type="ECO:0000256" key="8">
    <source>
        <dbReference type="ARBA" id="ARBA00023136"/>
    </source>
</evidence>
<dbReference type="InterPro" id="IPR001343">
    <property type="entry name" value="Hemolysn_Ca-bd"/>
</dbReference>
<evidence type="ECO:0000256" key="4">
    <source>
        <dbReference type="ARBA" id="ARBA00022656"/>
    </source>
</evidence>
<keyword evidence="3" id="KW-0964">Secreted</keyword>
<evidence type="ECO:0000256" key="7">
    <source>
        <dbReference type="ARBA" id="ARBA00023026"/>
    </source>
</evidence>
<dbReference type="InterPro" id="IPR003995">
    <property type="entry name" value="RTX_toxin_determinant-A"/>
</dbReference>
<reference evidence="10 12" key="1">
    <citation type="submission" date="2019-03" db="EMBL/GenBank/DDBJ databases">
        <title>Genomic Encyclopedia of Type Strains, Phase IV (KMG-IV): sequencing the most valuable type-strain genomes for metagenomic binning, comparative biology and taxonomic classification.</title>
        <authorList>
            <person name="Goeker M."/>
        </authorList>
    </citation>
    <scope>NUCLEOTIDE SEQUENCE [LARGE SCALE GENOMIC DNA]</scope>
    <source>
        <strain evidence="10 12">DSM 28140</strain>
    </source>
</reference>
<dbReference type="InterPro" id="IPR050557">
    <property type="entry name" value="RTX_toxin/Mannuronan_C5-epim"/>
</dbReference>
<keyword evidence="8" id="KW-0472">Membrane</keyword>
<dbReference type="SUPFAM" id="SSF51120">
    <property type="entry name" value="beta-Roll"/>
    <property type="match status" value="2"/>
</dbReference>
<dbReference type="PROSITE" id="PS00330">
    <property type="entry name" value="HEMOLYSIN_CALCIUM"/>
    <property type="match status" value="4"/>
</dbReference>
<dbReference type="Gene3D" id="2.150.10.10">
    <property type="entry name" value="Serralysin-like metalloprotease, C-terminal"/>
    <property type="match status" value="2"/>
</dbReference>
<dbReference type="GO" id="GO:0090729">
    <property type="term" value="F:toxin activity"/>
    <property type="evidence" value="ECO:0007669"/>
    <property type="project" value="UniProtKB-KW"/>
</dbReference>